<organism evidence="1 2">
    <name type="scientific">Paraburkholderia caledonica</name>
    <dbReference type="NCBI Taxonomy" id="134536"/>
    <lineage>
        <taxon>Bacteria</taxon>
        <taxon>Pseudomonadati</taxon>
        <taxon>Pseudomonadota</taxon>
        <taxon>Betaproteobacteria</taxon>
        <taxon>Burkholderiales</taxon>
        <taxon>Burkholderiaceae</taxon>
        <taxon>Paraburkholderia</taxon>
    </lineage>
</organism>
<reference evidence="1 2" key="1">
    <citation type="submission" date="2023-07" db="EMBL/GenBank/DDBJ databases">
        <title>Sorghum-associated microbial communities from plants grown in Nebraska, USA.</title>
        <authorList>
            <person name="Schachtman D."/>
        </authorList>
    </citation>
    <scope>NUCLEOTIDE SEQUENCE [LARGE SCALE GENOMIC DNA]</scope>
    <source>
        <strain evidence="1 2">DS1039</strain>
    </source>
</reference>
<sequence>MSTTVNGQVHQAYAEPDMPLLWVLPDLLHMTGTKLWDRSMWCLHSSSR</sequence>
<dbReference type="Gene3D" id="3.10.20.30">
    <property type="match status" value="1"/>
</dbReference>
<evidence type="ECO:0000313" key="2">
    <source>
        <dbReference type="Proteomes" id="UP001185254"/>
    </source>
</evidence>
<comment type="caution">
    <text evidence="1">The sequence shown here is derived from an EMBL/GenBank/DDBJ whole genome shotgun (WGS) entry which is preliminary data.</text>
</comment>
<dbReference type="SUPFAM" id="SSF54292">
    <property type="entry name" value="2Fe-2S ferredoxin-like"/>
    <property type="match status" value="1"/>
</dbReference>
<dbReference type="InterPro" id="IPR036010">
    <property type="entry name" value="2Fe-2S_ferredoxin-like_sf"/>
</dbReference>
<evidence type="ECO:0000313" key="1">
    <source>
        <dbReference type="EMBL" id="MDR6376216.1"/>
    </source>
</evidence>
<proteinExistence type="predicted"/>
<name>A0ABU1KZ31_9BURK</name>
<accession>A0ABU1KZ31</accession>
<keyword evidence="2" id="KW-1185">Reference proteome</keyword>
<dbReference type="InterPro" id="IPR012675">
    <property type="entry name" value="Beta-grasp_dom_sf"/>
</dbReference>
<protein>
    <submittedName>
        <fullName evidence="1">Aerobic-type carbon monoxide dehydrogenase small subunit (CoxS/CutS family)</fullName>
    </submittedName>
</protein>
<dbReference type="EMBL" id="JAVDQN010000002">
    <property type="protein sequence ID" value="MDR6376216.1"/>
    <property type="molecule type" value="Genomic_DNA"/>
</dbReference>
<dbReference type="Proteomes" id="UP001185254">
    <property type="component" value="Unassembled WGS sequence"/>
</dbReference>
<gene>
    <name evidence="1" type="ORF">J2776_002916</name>
</gene>